<dbReference type="Gene3D" id="3.40.50.1440">
    <property type="entry name" value="Tubulin/FtsZ, GTPase domain"/>
    <property type="match status" value="1"/>
</dbReference>
<comment type="caution">
    <text evidence="8">The sequence shown here is derived from an EMBL/GenBank/DDBJ whole genome shotgun (WGS) entry which is preliminary data.</text>
</comment>
<keyword evidence="4" id="KW-0496">Mitochondrion</keyword>
<dbReference type="Proteomes" id="UP000326924">
    <property type="component" value="Unassembled WGS sequence"/>
</dbReference>
<dbReference type="PANTHER" id="PTHR13391">
    <property type="entry name" value="MITOCHONDRIAL DISTRIBUTION REGULATOR MISATO"/>
    <property type="match status" value="1"/>
</dbReference>
<dbReference type="InterPro" id="IPR019605">
    <property type="entry name" value="Misato_II_tubulin-like"/>
</dbReference>
<reference evidence="8 9" key="1">
    <citation type="submission" date="2019-09" db="EMBL/GenBank/DDBJ databases">
        <title>Draft genome of the ectomycorrhizal ascomycete Sphaerosporella brunnea.</title>
        <authorList>
            <consortium name="DOE Joint Genome Institute"/>
            <person name="Benucci G.M."/>
            <person name="Marozzi G."/>
            <person name="Antonielli L."/>
            <person name="Sanchez S."/>
            <person name="Marco P."/>
            <person name="Wang X."/>
            <person name="Falini L.B."/>
            <person name="Barry K."/>
            <person name="Haridas S."/>
            <person name="Lipzen A."/>
            <person name="Labutti K."/>
            <person name="Grigoriev I.V."/>
            <person name="Murat C."/>
            <person name="Martin F."/>
            <person name="Albertini E."/>
            <person name="Donnini D."/>
            <person name="Bonito G."/>
        </authorList>
    </citation>
    <scope>NUCLEOTIDE SEQUENCE [LARGE SCALE GENOMIC DNA]</scope>
    <source>
        <strain evidence="8 9">Sb_GMNB300</strain>
    </source>
</reference>
<dbReference type="SUPFAM" id="SSF52490">
    <property type="entry name" value="Tubulin nucleotide-binding domain-like"/>
    <property type="match status" value="1"/>
</dbReference>
<evidence type="ECO:0000259" key="7">
    <source>
        <dbReference type="Pfam" id="PF14881"/>
    </source>
</evidence>
<dbReference type="CDD" id="cd06060">
    <property type="entry name" value="misato"/>
    <property type="match status" value="1"/>
</dbReference>
<evidence type="ECO:0000259" key="6">
    <source>
        <dbReference type="Pfam" id="PF10644"/>
    </source>
</evidence>
<dbReference type="InterPro" id="IPR049942">
    <property type="entry name" value="DML1/Misato"/>
</dbReference>
<dbReference type="OrthoDB" id="271881at2759"/>
<evidence type="ECO:0000313" key="8">
    <source>
        <dbReference type="EMBL" id="KAA8900331.1"/>
    </source>
</evidence>
<dbReference type="InParanoid" id="A0A5J5ERB1"/>
<protein>
    <submittedName>
        <fullName evidence="8">Tubulin domain-containing protein</fullName>
    </submittedName>
</protein>
<evidence type="ECO:0000256" key="5">
    <source>
        <dbReference type="SAM" id="MobiDB-lite"/>
    </source>
</evidence>
<comment type="subcellular location">
    <subcellularLocation>
        <location evidence="2">Mitochondrion</location>
    </subcellularLocation>
</comment>
<dbReference type="FunCoup" id="A0A5J5ERB1">
    <property type="interactions" value="62"/>
</dbReference>
<proteinExistence type="inferred from homology"/>
<feature type="region of interest" description="Disordered" evidence="5">
    <location>
        <begin position="394"/>
        <end position="413"/>
    </location>
</feature>
<dbReference type="PANTHER" id="PTHR13391:SF0">
    <property type="entry name" value="PROTEIN MISATO HOMOLOG 1"/>
    <property type="match status" value="1"/>
</dbReference>
<keyword evidence="9" id="KW-1185">Reference proteome</keyword>
<dbReference type="Pfam" id="PF10644">
    <property type="entry name" value="Misat_Tub_SegII"/>
    <property type="match status" value="1"/>
</dbReference>
<comment type="function">
    <text evidence="1">Involved in the partitioning of the mitochondrial organelle and mitochondrial DNA (mtDNA) inheritance.</text>
</comment>
<sequence length="506" mass="56860">MHEIITLQLGHQANYVGTHFWNAQESYFTYGEEAEPSAVNHDVHFRSGIGADGSETFTPRALLYDLKGGFGTLRRINALYEMTEEAERPTRSLWDHETTTRREPQIEMIQYQKDLEAGIVPPAPLTTSEVRYWSDFNRVYYHPRSAVQITEYELNSGVQPFEGFGLGQELYRTLSREHDLVDRDFRPFAEECDQLQGIQLITSVDDAWSGFAAEYISELRDEYGKTGICTWGLERGDRVVREKQVNRTVSLAMALSTVASLSSMYIPLRNPPSVVPSYATVDPTSWWHTSALLSAAIETSTLPTRLHGSAGRIGRMDDMASFLNLNGGQKIAMLSMVVSGPDSTSTEDEREKAPKISAITETPRINLSWEQETISWRDRKEEYIFAEARVARGFDEEEEAEEPEKAGDRHEPIVSRVSSSAAFPVVDSFPRIFPTMAASTPHGAEKTAIETRLATSSAVIGRVKSVKEVVSFRVGVDEREALMNDLDEIVDGYQHGWSDSEFDDDD</sequence>
<accession>A0A5J5ERB1</accession>
<evidence type="ECO:0000313" key="9">
    <source>
        <dbReference type="Proteomes" id="UP000326924"/>
    </source>
</evidence>
<dbReference type="EMBL" id="VXIS01000155">
    <property type="protein sequence ID" value="KAA8900331.1"/>
    <property type="molecule type" value="Genomic_DNA"/>
</dbReference>
<name>A0A5J5ERB1_9PEZI</name>
<gene>
    <name evidence="8" type="ORF">FN846DRAFT_146565</name>
</gene>
<evidence type="ECO:0000256" key="2">
    <source>
        <dbReference type="ARBA" id="ARBA00004173"/>
    </source>
</evidence>
<feature type="domain" description="Misato Segment II tubulin-like" evidence="6">
    <location>
        <begin position="2"/>
        <end position="116"/>
    </location>
</feature>
<dbReference type="GO" id="GO:0005739">
    <property type="term" value="C:mitochondrion"/>
    <property type="evidence" value="ECO:0007669"/>
    <property type="project" value="UniProtKB-SubCell"/>
</dbReference>
<feature type="domain" description="DML1/Misato tubulin" evidence="7">
    <location>
        <begin position="123"/>
        <end position="306"/>
    </location>
</feature>
<evidence type="ECO:0000256" key="3">
    <source>
        <dbReference type="ARBA" id="ARBA00008507"/>
    </source>
</evidence>
<dbReference type="Pfam" id="PF14881">
    <property type="entry name" value="Tubulin_3"/>
    <property type="match status" value="1"/>
</dbReference>
<organism evidence="8 9">
    <name type="scientific">Sphaerosporella brunnea</name>
    <dbReference type="NCBI Taxonomy" id="1250544"/>
    <lineage>
        <taxon>Eukaryota</taxon>
        <taxon>Fungi</taxon>
        <taxon>Dikarya</taxon>
        <taxon>Ascomycota</taxon>
        <taxon>Pezizomycotina</taxon>
        <taxon>Pezizomycetes</taxon>
        <taxon>Pezizales</taxon>
        <taxon>Pyronemataceae</taxon>
        <taxon>Sphaerosporella</taxon>
    </lineage>
</organism>
<dbReference type="GO" id="GO:0007005">
    <property type="term" value="P:mitochondrion organization"/>
    <property type="evidence" value="ECO:0007669"/>
    <property type="project" value="InterPro"/>
</dbReference>
<evidence type="ECO:0000256" key="4">
    <source>
        <dbReference type="ARBA" id="ARBA00023128"/>
    </source>
</evidence>
<evidence type="ECO:0000256" key="1">
    <source>
        <dbReference type="ARBA" id="ARBA00003757"/>
    </source>
</evidence>
<dbReference type="AlphaFoldDB" id="A0A5J5ERB1"/>
<feature type="compositionally biased region" description="Basic and acidic residues" evidence="5">
    <location>
        <begin position="403"/>
        <end position="413"/>
    </location>
</feature>
<dbReference type="InterPro" id="IPR029209">
    <property type="entry name" value="DML1/Misato_tubulin"/>
</dbReference>
<comment type="similarity">
    <text evidence="3">Belongs to the misato family.</text>
</comment>
<dbReference type="InterPro" id="IPR036525">
    <property type="entry name" value="Tubulin/FtsZ_GTPase_sf"/>
</dbReference>